<evidence type="ECO:0000313" key="1">
    <source>
        <dbReference type="EMBL" id="KAL3845432.1"/>
    </source>
</evidence>
<proteinExistence type="predicted"/>
<comment type="caution">
    <text evidence="1">The sequence shown here is derived from an EMBL/GenBank/DDBJ whole genome shotgun (WGS) entry which is preliminary data.</text>
</comment>
<gene>
    <name evidence="1" type="ORF">ACJIZ3_002835</name>
</gene>
<sequence>MAGPFGPLSWYLSSRFVRSLISASTSAFGHLDELGGGGGCGCFCGGGGGGFPTGVCTCIGTCGCGGGGALAILFIGICKLC</sequence>
<dbReference type="Proteomes" id="UP001634393">
    <property type="component" value="Unassembled WGS sequence"/>
</dbReference>
<name>A0ABD3U7I5_9LAMI</name>
<accession>A0ABD3U7I5</accession>
<keyword evidence="2" id="KW-1185">Reference proteome</keyword>
<reference evidence="1 2" key="1">
    <citation type="submission" date="2024-12" db="EMBL/GenBank/DDBJ databases">
        <title>The unique morphological basis and parallel evolutionary history of personate flowers in Penstemon.</title>
        <authorList>
            <person name="Depatie T.H."/>
            <person name="Wessinger C.A."/>
        </authorList>
    </citation>
    <scope>NUCLEOTIDE SEQUENCE [LARGE SCALE GENOMIC DNA]</scope>
    <source>
        <strain evidence="1">WTNN_2</strain>
        <tissue evidence="1">Leaf</tissue>
    </source>
</reference>
<protein>
    <submittedName>
        <fullName evidence="1">Uncharacterized protein</fullName>
    </submittedName>
</protein>
<dbReference type="EMBL" id="JBJXBP010000002">
    <property type="protein sequence ID" value="KAL3845432.1"/>
    <property type="molecule type" value="Genomic_DNA"/>
</dbReference>
<dbReference type="AlphaFoldDB" id="A0ABD3U7I5"/>
<organism evidence="1 2">
    <name type="scientific">Penstemon smallii</name>
    <dbReference type="NCBI Taxonomy" id="265156"/>
    <lineage>
        <taxon>Eukaryota</taxon>
        <taxon>Viridiplantae</taxon>
        <taxon>Streptophyta</taxon>
        <taxon>Embryophyta</taxon>
        <taxon>Tracheophyta</taxon>
        <taxon>Spermatophyta</taxon>
        <taxon>Magnoliopsida</taxon>
        <taxon>eudicotyledons</taxon>
        <taxon>Gunneridae</taxon>
        <taxon>Pentapetalae</taxon>
        <taxon>asterids</taxon>
        <taxon>lamiids</taxon>
        <taxon>Lamiales</taxon>
        <taxon>Plantaginaceae</taxon>
        <taxon>Cheloneae</taxon>
        <taxon>Penstemon</taxon>
    </lineage>
</organism>
<evidence type="ECO:0000313" key="2">
    <source>
        <dbReference type="Proteomes" id="UP001634393"/>
    </source>
</evidence>